<reference evidence="2 3" key="1">
    <citation type="submission" date="2021-04" db="EMBL/GenBank/DDBJ databases">
        <authorList>
            <person name="Bliznina A."/>
        </authorList>
    </citation>
    <scope>NUCLEOTIDE SEQUENCE [LARGE SCALE GENOMIC DNA]</scope>
</reference>
<keyword evidence="1" id="KW-1133">Transmembrane helix</keyword>
<dbReference type="Proteomes" id="UP001158576">
    <property type="component" value="Chromosome PAR"/>
</dbReference>
<organism evidence="2 3">
    <name type="scientific">Oikopleura dioica</name>
    <name type="common">Tunicate</name>
    <dbReference type="NCBI Taxonomy" id="34765"/>
    <lineage>
        <taxon>Eukaryota</taxon>
        <taxon>Metazoa</taxon>
        <taxon>Chordata</taxon>
        <taxon>Tunicata</taxon>
        <taxon>Appendicularia</taxon>
        <taxon>Copelata</taxon>
        <taxon>Oikopleuridae</taxon>
        <taxon>Oikopleura</taxon>
    </lineage>
</organism>
<accession>A0ABN7RS97</accession>
<evidence type="ECO:0000313" key="2">
    <source>
        <dbReference type="EMBL" id="CAG5079389.1"/>
    </source>
</evidence>
<evidence type="ECO:0000313" key="3">
    <source>
        <dbReference type="Proteomes" id="UP001158576"/>
    </source>
</evidence>
<feature type="transmembrane region" description="Helical" evidence="1">
    <location>
        <begin position="34"/>
        <end position="55"/>
    </location>
</feature>
<protein>
    <submittedName>
        <fullName evidence="2">Oidioi.mRNA.OKI2018_I69.PAR.g9242.t1.cds</fullName>
    </submittedName>
</protein>
<sequence length="116" mass="13551">MPLEFEQIAQLIAMQKRVQVKLEDDAKKDTTMKWYSYLILLLMYIVYLAIGAMVFQKFEQPNEKNKCIEAKEKVRTKINQFGDDYFYTLGLNLKFCRGVNEFLDTQSAGVQQGMGF</sequence>
<dbReference type="Gene3D" id="1.10.287.70">
    <property type="match status" value="1"/>
</dbReference>
<keyword evidence="1" id="KW-0812">Transmembrane</keyword>
<gene>
    <name evidence="2" type="ORF">OKIOD_LOCUS800</name>
</gene>
<keyword evidence="3" id="KW-1185">Reference proteome</keyword>
<keyword evidence="1" id="KW-0472">Membrane</keyword>
<dbReference type="EMBL" id="OU015568">
    <property type="protein sequence ID" value="CAG5079389.1"/>
    <property type="molecule type" value="Genomic_DNA"/>
</dbReference>
<proteinExistence type="predicted"/>
<evidence type="ECO:0000256" key="1">
    <source>
        <dbReference type="SAM" id="Phobius"/>
    </source>
</evidence>
<name>A0ABN7RS97_OIKDI</name>